<feature type="domain" description="HTH luxR-type" evidence="4">
    <location>
        <begin position="157"/>
        <end position="222"/>
    </location>
</feature>
<evidence type="ECO:0000256" key="1">
    <source>
        <dbReference type="ARBA" id="ARBA00023015"/>
    </source>
</evidence>
<dbReference type="PROSITE" id="PS00622">
    <property type="entry name" value="HTH_LUXR_1"/>
    <property type="match status" value="1"/>
</dbReference>
<keyword evidence="3" id="KW-0804">Transcription</keyword>
<keyword evidence="1" id="KW-0805">Transcription regulation</keyword>
<proteinExistence type="predicted"/>
<evidence type="ECO:0000313" key="6">
    <source>
        <dbReference type="Proteomes" id="UP000004946"/>
    </source>
</evidence>
<organism evidence="5 6">
    <name type="scientific">Parascardovia denticolens DSM 10105 = JCM 12538</name>
    <dbReference type="NCBI Taxonomy" id="864564"/>
    <lineage>
        <taxon>Bacteria</taxon>
        <taxon>Bacillati</taxon>
        <taxon>Actinomycetota</taxon>
        <taxon>Actinomycetes</taxon>
        <taxon>Bifidobacteriales</taxon>
        <taxon>Bifidobacteriaceae</taxon>
        <taxon>Parascardovia</taxon>
    </lineage>
</organism>
<dbReference type="GO" id="GO:0006355">
    <property type="term" value="P:regulation of DNA-templated transcription"/>
    <property type="evidence" value="ECO:0007669"/>
    <property type="project" value="InterPro"/>
</dbReference>
<dbReference type="HOGENOM" id="CLU_106287_0_0_11"/>
<dbReference type="InterPro" id="IPR000792">
    <property type="entry name" value="Tscrpt_reg_LuxR_C"/>
</dbReference>
<evidence type="ECO:0000256" key="2">
    <source>
        <dbReference type="ARBA" id="ARBA00023125"/>
    </source>
</evidence>
<comment type="caution">
    <text evidence="5">The sequence shown here is derived from an EMBL/GenBank/DDBJ whole genome shotgun (WGS) entry which is preliminary data.</text>
</comment>
<protein>
    <submittedName>
        <fullName evidence="5">Transcriptional regulator, LuxR family</fullName>
    </submittedName>
</protein>
<dbReference type="EMBL" id="AEON01000001">
    <property type="protein sequence ID" value="EFT83735.1"/>
    <property type="molecule type" value="Genomic_DNA"/>
</dbReference>
<keyword evidence="2" id="KW-0238">DNA-binding</keyword>
<dbReference type="PROSITE" id="PS50043">
    <property type="entry name" value="HTH_LUXR_2"/>
    <property type="match status" value="1"/>
</dbReference>
<dbReference type="Proteomes" id="UP000004946">
    <property type="component" value="Chromosome"/>
</dbReference>
<reference evidence="5 6" key="1">
    <citation type="submission" date="2010-12" db="EMBL/GenBank/DDBJ databases">
        <authorList>
            <person name="Muzny D."/>
            <person name="Qin X."/>
            <person name="Buhay C."/>
            <person name="Dugan-Rocha S."/>
            <person name="Ding Y."/>
            <person name="Chen G."/>
            <person name="Hawes A."/>
            <person name="Holder M."/>
            <person name="Jhangiani S."/>
            <person name="Johnson A."/>
            <person name="Khan Z."/>
            <person name="Li Z."/>
            <person name="Liu W."/>
            <person name="Liu X."/>
            <person name="Perez L."/>
            <person name="Shen H."/>
            <person name="Wang Q."/>
            <person name="Watt J."/>
            <person name="Xi L."/>
            <person name="Xin Y."/>
            <person name="Zhou J."/>
            <person name="Deng J."/>
            <person name="Jiang H."/>
            <person name="Liu Y."/>
            <person name="Qu J."/>
            <person name="Song X.-Z."/>
            <person name="Zhang L."/>
            <person name="Villasana D."/>
            <person name="Johnson A."/>
            <person name="Liu J."/>
            <person name="Liyanage D."/>
            <person name="Lorensuhewa L."/>
            <person name="Robinson T."/>
            <person name="Song A."/>
            <person name="Song B.-B."/>
            <person name="Dinh H."/>
            <person name="Thornton R."/>
            <person name="Coyle M."/>
            <person name="Francisco L."/>
            <person name="Jackson L."/>
            <person name="Javaid M."/>
            <person name="Korchina V."/>
            <person name="Kovar C."/>
            <person name="Mata R."/>
            <person name="Mathew T."/>
            <person name="Ngo R."/>
            <person name="Nguyen L."/>
            <person name="Nguyen N."/>
            <person name="Okwuonu G."/>
            <person name="Ongeri F."/>
            <person name="Pham C."/>
            <person name="Simmons D."/>
            <person name="Wilczek-Boney K."/>
            <person name="Hale W."/>
            <person name="Jakkamsetti A."/>
            <person name="Pham P."/>
            <person name="Ruth R."/>
            <person name="San Lucas F."/>
            <person name="Warren J."/>
            <person name="Zhang J."/>
            <person name="Zhao Z."/>
            <person name="Zhou C."/>
            <person name="Zhu D."/>
            <person name="Lee S."/>
            <person name="Bess C."/>
            <person name="Blankenburg K."/>
            <person name="Forbes L."/>
            <person name="Fu Q."/>
            <person name="Gubbala S."/>
            <person name="Hirani K."/>
            <person name="Jayaseelan J.C."/>
            <person name="Lara F."/>
            <person name="Munidasa M."/>
            <person name="Palculict T."/>
            <person name="Patil S."/>
            <person name="Pu L.-L."/>
            <person name="Saada N."/>
            <person name="Tang L."/>
            <person name="Weissenberger G."/>
            <person name="Zhu Y."/>
            <person name="Hemphill L."/>
            <person name="Shang Y."/>
            <person name="Youmans B."/>
            <person name="Ayvaz T."/>
            <person name="Ross M."/>
            <person name="Santibanez J."/>
            <person name="Aqrawi P."/>
            <person name="Gross S."/>
            <person name="Joshi V."/>
            <person name="Fowler G."/>
            <person name="Nazareth L."/>
            <person name="Reid J."/>
            <person name="Worley K."/>
            <person name="Petrosino J."/>
            <person name="Highlander S."/>
            <person name="Gibbs R."/>
        </authorList>
    </citation>
    <scope>NUCLEOTIDE SEQUENCE [LARGE SCALE GENOMIC DNA]</scope>
    <source>
        <strain evidence="5 6">DSM 10105</strain>
    </source>
</reference>
<dbReference type="CDD" id="cd06170">
    <property type="entry name" value="LuxR_C_like"/>
    <property type="match status" value="1"/>
</dbReference>
<dbReference type="PANTHER" id="PTHR44688:SF16">
    <property type="entry name" value="DNA-BINDING TRANSCRIPTIONAL ACTIVATOR DEVR_DOSR"/>
    <property type="match status" value="1"/>
</dbReference>
<dbReference type="PANTHER" id="PTHR44688">
    <property type="entry name" value="DNA-BINDING TRANSCRIPTIONAL ACTIVATOR DEVR_DOSR"/>
    <property type="match status" value="1"/>
</dbReference>
<gene>
    <name evidence="5" type="ORF">HMPREF0620_0740</name>
</gene>
<dbReference type="SMART" id="SM00421">
    <property type="entry name" value="HTH_LUXR"/>
    <property type="match status" value="1"/>
</dbReference>
<evidence type="ECO:0000256" key="3">
    <source>
        <dbReference type="ARBA" id="ARBA00023163"/>
    </source>
</evidence>
<evidence type="ECO:0000259" key="4">
    <source>
        <dbReference type="PROSITE" id="PS50043"/>
    </source>
</evidence>
<keyword evidence="6" id="KW-1185">Reference proteome</keyword>
<dbReference type="PRINTS" id="PR00038">
    <property type="entry name" value="HTHLUXR"/>
</dbReference>
<name>E6K1Q4_PARDN</name>
<dbReference type="GO" id="GO:0003677">
    <property type="term" value="F:DNA binding"/>
    <property type="evidence" value="ECO:0007669"/>
    <property type="project" value="UniProtKB-KW"/>
</dbReference>
<dbReference type="AlphaFoldDB" id="E6K1Q4"/>
<accession>E6K1Q4</accession>
<dbReference type="InterPro" id="IPR016032">
    <property type="entry name" value="Sig_transdc_resp-reg_C-effctor"/>
</dbReference>
<dbReference type="SUPFAM" id="SSF52172">
    <property type="entry name" value="CheY-like"/>
    <property type="match status" value="1"/>
</dbReference>
<dbReference type="SUPFAM" id="SSF46894">
    <property type="entry name" value="C-terminal effector domain of the bipartite response regulators"/>
    <property type="match status" value="1"/>
</dbReference>
<dbReference type="eggNOG" id="COG2197">
    <property type="taxonomic scope" value="Bacteria"/>
</dbReference>
<evidence type="ECO:0000313" key="5">
    <source>
        <dbReference type="EMBL" id="EFT83735.1"/>
    </source>
</evidence>
<sequence length="227" mass="25869">MEVSLIAVEYDNRMRAALREALQVSRNISLLHVASTVQEAIEWCRSTPFEDFDMVLLGGTQLSYEELKRSIDLFGGSHGFAVDLLLVMRSFNQNLVVSALSLGIRGILMENVSACTIHAAIWNLRRFGMYFSPQIVSHLLSSHGVRLNDPDYDDLSIRRQFETLTESEKRIAKLLAEGLTNKEIAEKLVMENSSVRSSISRMLKKLDMKNRTEVVANWYKSNMDFFQ</sequence>
<dbReference type="Gene3D" id="3.40.50.2300">
    <property type="match status" value="1"/>
</dbReference>
<dbReference type="Pfam" id="PF00196">
    <property type="entry name" value="GerE"/>
    <property type="match status" value="1"/>
</dbReference>
<dbReference type="InterPro" id="IPR011006">
    <property type="entry name" value="CheY-like_superfamily"/>
</dbReference>